<comment type="caution">
    <text evidence="1">The sequence shown here is derived from an EMBL/GenBank/DDBJ whole genome shotgun (WGS) entry which is preliminary data.</text>
</comment>
<keyword evidence="2" id="KW-1185">Reference proteome</keyword>
<gene>
    <name evidence="1" type="ORF">PSHT_11778</name>
</gene>
<sequence>MNQPGPLKLKYCLLLSCFSLGFLLLAISQLIIGDRIFRTTDLTVADSLNLNLSATTLSVNSINQQNIISTTIQTELTLDLLKLIKPTPSNLESKVLGWFVKKNPETTIHSDKPIQIFNQDEVLLLEISLIKPFILPLSTSTEQKIGRTTTQIEALIHIISPELLPKLLTEPTLNLSINIRDLDVNPINGNSWFKQKIHRLTQLSIPHLKSQLTFKLPKIPPQWSDPSKLLNITSYEFYPIPNSDQTVENDNEKYSSAETVGIRASVTTPNPILEIKRYIKDLHLDIEVIWNFPLSIFLLQQQSTGDRHQNLTKIMVPLASATTDPFTLNDSLIDLNLSIHAILLPSSTSQIVHLHSNQSHVDQSQNPLTEFLNKFLKGKENQLVIRYRSPNDDDHQDELMQFNQDDDDDNQEEVSGNGVETRQLSLLPILDVQNEPQRPQKIMGSQSAPEFITAFLRLIDLPLNFPGAPKDLELVTSIEVQRMKIDLVGLIPPNSRVLCSGELRGIVNLPPQLSGLTSILKIIDVTPNIILIDGPLPNSTISRPSINDEEEYPENGFARLLPDTPLPATLTPLEKDPRLLLLNANFVKVPLHILEGRSDIFRRYAAKYMLHHRKNLFNILKDDNDQDPPSGVLTSILGGFGANASLANSFDVQLINITIHGSFYV</sequence>
<dbReference type="AlphaFoldDB" id="A0A2S4V145"/>
<protein>
    <submittedName>
        <fullName evidence="1">Uncharacterized protein</fullName>
    </submittedName>
</protein>
<proteinExistence type="predicted"/>
<dbReference type="Proteomes" id="UP000238274">
    <property type="component" value="Unassembled WGS sequence"/>
</dbReference>
<reference evidence="2" key="3">
    <citation type="journal article" date="2018" name="Mol. Plant Microbe Interact.">
        <title>Genome sequence resources for the wheat stripe rust pathogen (Puccinia striiformis f. sp. tritici) and the barley stripe rust pathogen (Puccinia striiformis f. sp. hordei).</title>
        <authorList>
            <person name="Xia C."/>
            <person name="Wang M."/>
            <person name="Yin C."/>
            <person name="Cornejo O.E."/>
            <person name="Hulbert S.H."/>
            <person name="Chen X."/>
        </authorList>
    </citation>
    <scope>NUCLEOTIDE SEQUENCE [LARGE SCALE GENOMIC DNA]</scope>
    <source>
        <strain evidence="2">93TX-2</strain>
    </source>
</reference>
<name>A0A2S4V145_9BASI</name>
<dbReference type="VEuPathDB" id="FungiDB:PSTT_13676"/>
<dbReference type="VEuPathDB" id="FungiDB:PSHT_11778"/>
<dbReference type="OrthoDB" id="2507415at2759"/>
<accession>A0A2S4V145</accession>
<evidence type="ECO:0000313" key="1">
    <source>
        <dbReference type="EMBL" id="POW03247.1"/>
    </source>
</evidence>
<evidence type="ECO:0000313" key="2">
    <source>
        <dbReference type="Proteomes" id="UP000238274"/>
    </source>
</evidence>
<organism evidence="1 2">
    <name type="scientific">Puccinia striiformis</name>
    <dbReference type="NCBI Taxonomy" id="27350"/>
    <lineage>
        <taxon>Eukaryota</taxon>
        <taxon>Fungi</taxon>
        <taxon>Dikarya</taxon>
        <taxon>Basidiomycota</taxon>
        <taxon>Pucciniomycotina</taxon>
        <taxon>Pucciniomycetes</taxon>
        <taxon>Pucciniales</taxon>
        <taxon>Pucciniaceae</taxon>
        <taxon>Puccinia</taxon>
    </lineage>
</organism>
<reference evidence="2" key="2">
    <citation type="journal article" date="2018" name="BMC Genomics">
        <title>Genomic insights into host adaptation between the wheat stripe rust pathogen (Puccinia striiformis f. sp. tritici) and the barley stripe rust pathogen (Puccinia striiformis f. sp. hordei).</title>
        <authorList>
            <person name="Xia C."/>
            <person name="Wang M."/>
            <person name="Yin C."/>
            <person name="Cornejo O.E."/>
            <person name="Hulbert S.H."/>
            <person name="Chen X."/>
        </authorList>
    </citation>
    <scope>NUCLEOTIDE SEQUENCE [LARGE SCALE GENOMIC DNA]</scope>
    <source>
        <strain evidence="2">93TX-2</strain>
    </source>
</reference>
<dbReference type="EMBL" id="PKSM01000201">
    <property type="protein sequence ID" value="POW03247.1"/>
    <property type="molecule type" value="Genomic_DNA"/>
</dbReference>
<reference evidence="1 2" key="1">
    <citation type="submission" date="2017-12" db="EMBL/GenBank/DDBJ databases">
        <title>Gene loss provides genomic basis for host adaptation in cereal stripe rust fungi.</title>
        <authorList>
            <person name="Xia C."/>
        </authorList>
    </citation>
    <scope>NUCLEOTIDE SEQUENCE [LARGE SCALE GENOMIC DNA]</scope>
    <source>
        <strain evidence="1 2">93TX-2</strain>
    </source>
</reference>